<evidence type="ECO:0000313" key="2">
    <source>
        <dbReference type="Proteomes" id="UP000237194"/>
    </source>
</evidence>
<dbReference type="Proteomes" id="UP000237194">
    <property type="component" value="Unassembled WGS sequence"/>
</dbReference>
<proteinExistence type="predicted"/>
<reference evidence="1 2" key="2">
    <citation type="submission" date="2018-03" db="EMBL/GenBank/DDBJ databases">
        <title>Draft genome of Pseudomonas putida strain KT-27.</title>
        <authorList>
            <person name="Yoshizawa S."/>
            <person name="Khan N.H."/>
            <person name="Nishimura M."/>
            <person name="Chiura H.X."/>
            <person name="Ogura Y."/>
            <person name="Hayashi T."/>
            <person name="Kogure K."/>
        </authorList>
    </citation>
    <scope>NUCLEOTIDE SEQUENCE [LARGE SCALE GENOMIC DNA]</scope>
    <source>
        <strain evidence="1 2">KT-27</strain>
    </source>
</reference>
<gene>
    <name evidence="1" type="ORF">BGP80_09710</name>
</gene>
<organism evidence="1 2">
    <name type="scientific">Pseudomonas putida</name>
    <name type="common">Arthrobacter siderocapsulatus</name>
    <dbReference type="NCBI Taxonomy" id="303"/>
    <lineage>
        <taxon>Bacteria</taxon>
        <taxon>Pseudomonadati</taxon>
        <taxon>Pseudomonadota</taxon>
        <taxon>Gammaproteobacteria</taxon>
        <taxon>Pseudomonadales</taxon>
        <taxon>Pseudomonadaceae</taxon>
        <taxon>Pseudomonas</taxon>
    </lineage>
</organism>
<sequence length="286" mass="30732">MKAWKEDGSLLFDTEKITYGLLKSGNLAFLLNWPRLEYRSANLPPNEGSSYSESSVVDAIHGFSVDGAVAPIVFIVGTGISCGSSKTGNTTTFYYIGASPSTKFYYFDTMRNTLSGAGLKCYSEDGTLTFNSLQYPLNIVSTVRAPAPPSPGSAGGVATYSVPFAGATRLATRFINSGVYYCVSRIFIPIASGEFATATTFSRSFGQAAMDSMSAGGAFPARGNQQAHMDGAYGADGGIYFMSCDAARTTMYWGAQFTYNAYYSIPTDRYPEALVIRTDNLPFPFN</sequence>
<evidence type="ECO:0000313" key="1">
    <source>
        <dbReference type="EMBL" id="POF88228.1"/>
    </source>
</evidence>
<name>A0A2S3WC45_PSEPU</name>
<comment type="caution">
    <text evidence="1">The sequence shown here is derived from an EMBL/GenBank/DDBJ whole genome shotgun (WGS) entry which is preliminary data.</text>
</comment>
<dbReference type="EMBL" id="MIND01000018">
    <property type="protein sequence ID" value="POF88228.1"/>
    <property type="molecule type" value="Genomic_DNA"/>
</dbReference>
<accession>A0A2S3WC45</accession>
<dbReference type="AlphaFoldDB" id="A0A2S3WC45"/>
<protein>
    <submittedName>
        <fullName evidence="1">Uncharacterized protein</fullName>
    </submittedName>
</protein>
<reference evidence="1 2" key="1">
    <citation type="submission" date="2016-08" db="EMBL/GenBank/DDBJ databases">
        <authorList>
            <person name="Seilhamer J.J."/>
        </authorList>
    </citation>
    <scope>NUCLEOTIDE SEQUENCE [LARGE SCALE GENOMIC DNA]</scope>
    <source>
        <strain evidence="1 2">KT-27</strain>
    </source>
</reference>